<evidence type="ECO:0000256" key="2">
    <source>
        <dbReference type="ARBA" id="ARBA00023125"/>
    </source>
</evidence>
<feature type="compositionally biased region" description="Low complexity" evidence="7">
    <location>
        <begin position="420"/>
        <end position="432"/>
    </location>
</feature>
<feature type="region of interest" description="Disordered" evidence="7">
    <location>
        <begin position="169"/>
        <end position="224"/>
    </location>
</feature>
<reference evidence="9 10" key="1">
    <citation type="journal article" date="2018" name="Nat. Ecol. Evol.">
        <title>Genomic signatures of mitonuclear coevolution across populations of Tigriopus californicus.</title>
        <authorList>
            <person name="Barreto F.S."/>
            <person name="Watson E.T."/>
            <person name="Lima T.G."/>
            <person name="Willett C.S."/>
            <person name="Edmands S."/>
            <person name="Li W."/>
            <person name="Burton R.S."/>
        </authorList>
    </citation>
    <scope>NUCLEOTIDE SEQUENCE [LARGE SCALE GENOMIC DNA]</scope>
    <source>
        <strain evidence="9 10">San Diego</strain>
    </source>
</reference>
<keyword evidence="6" id="KW-0175">Coiled coil</keyword>
<feature type="region of interest" description="Disordered" evidence="7">
    <location>
        <begin position="64"/>
        <end position="133"/>
    </location>
</feature>
<organism evidence="9 10">
    <name type="scientific">Tigriopus californicus</name>
    <name type="common">Marine copepod</name>
    <dbReference type="NCBI Taxonomy" id="6832"/>
    <lineage>
        <taxon>Eukaryota</taxon>
        <taxon>Metazoa</taxon>
        <taxon>Ecdysozoa</taxon>
        <taxon>Arthropoda</taxon>
        <taxon>Crustacea</taxon>
        <taxon>Multicrustacea</taxon>
        <taxon>Hexanauplia</taxon>
        <taxon>Copepoda</taxon>
        <taxon>Harpacticoida</taxon>
        <taxon>Harpacticidae</taxon>
        <taxon>Tigriopus</taxon>
    </lineage>
</organism>
<evidence type="ECO:0000313" key="10">
    <source>
        <dbReference type="Proteomes" id="UP000318571"/>
    </source>
</evidence>
<evidence type="ECO:0000259" key="8">
    <source>
        <dbReference type="PROSITE" id="PS50217"/>
    </source>
</evidence>
<dbReference type="SUPFAM" id="SSF47454">
    <property type="entry name" value="A DNA-binding domain in eukaryotic transcription factors"/>
    <property type="match status" value="1"/>
</dbReference>
<dbReference type="PANTHER" id="PTHR24411">
    <property type="entry name" value="NUCLEAR FACTOR ERYTHROID 2-RELATED FACTOR"/>
    <property type="match status" value="1"/>
</dbReference>
<dbReference type="Gene3D" id="1.10.880.10">
    <property type="entry name" value="Transcription factor, Skn-1-like, DNA-binding domain"/>
    <property type="match status" value="1"/>
</dbReference>
<sequence length="609" mass="65258">MVVPPTDQSELYQRACWAYHQNRRRQAVALMQASSSMSALAQMKWRFSAPGRVPWNLAGLVGLQQPGGVPGSDPSHGVPGSSGGGGLPHPLPHHYSSHYPSHTAAHYPHLLPPPPSGDPWPSAGPPDGVGHSLATSVASSITGNPVEALSYKMDPEAVAAMHQHQAAAAAAAAHQHQAHQAMYYPHQSSSSPSVSVANESSPSAGGVSTPSGSAPPNPVTSDPLSNFQSIQAIESQDVMQTLHQYFEEETGNWIDSGQGVPPHHHASHPALSEAYAQDYGIGRTGYTDRKKKIIKEWTKSSSIPTSNNGNSSSTSSSATSAAAAAAAAAETAARSAAMAAATGGYENFLYHSYNIKDESALRAAEYPYSHPAAYAAYQEAAAGLVHPYAHHMVSAVAAAGSVGSEPSPAGRPGRRKKRNAAASAGSASSSTHSGGGHSGLTRDERKALTLSLPITVQDIIHLPMDEFNDLLSKHELSEEQLTLCRDIRRRGKNKVAARNCRKRKIDQIKQLEDDVQRIRCKKSELIAEHEKLVAQRSHWTDLVKRLHDYILKEVGHDPSQWQLQMDHSRQVHIMPRNLADETDPSKLPAPYHYAPSVGPPVMEQTVMPN</sequence>
<name>A0A553NSL2_TIGCA</name>
<evidence type="ECO:0000313" key="9">
    <source>
        <dbReference type="EMBL" id="TRY68417.1"/>
    </source>
</evidence>
<dbReference type="InterPro" id="IPR004827">
    <property type="entry name" value="bZIP"/>
</dbReference>
<keyword evidence="4" id="KW-0804">Transcription</keyword>
<feature type="region of interest" description="Disordered" evidence="7">
    <location>
        <begin position="401"/>
        <end position="441"/>
    </location>
</feature>
<dbReference type="GO" id="GO:0000981">
    <property type="term" value="F:DNA-binding transcription factor activity, RNA polymerase II-specific"/>
    <property type="evidence" value="ECO:0007669"/>
    <property type="project" value="TreeGrafter"/>
</dbReference>
<evidence type="ECO:0000256" key="4">
    <source>
        <dbReference type="ARBA" id="ARBA00023163"/>
    </source>
</evidence>
<dbReference type="PANTHER" id="PTHR24411:SF55">
    <property type="entry name" value="SEGMENTATION PROTEIN CAP'N'COLLAR"/>
    <property type="match status" value="1"/>
</dbReference>
<feature type="compositionally biased region" description="Low complexity" evidence="7">
    <location>
        <begin position="401"/>
        <end position="410"/>
    </location>
</feature>
<dbReference type="EMBL" id="VCGU01000010">
    <property type="protein sequence ID" value="TRY68417.1"/>
    <property type="molecule type" value="Genomic_DNA"/>
</dbReference>
<dbReference type="SUPFAM" id="SSF57959">
    <property type="entry name" value="Leucine zipper domain"/>
    <property type="match status" value="1"/>
</dbReference>
<evidence type="ECO:0000256" key="3">
    <source>
        <dbReference type="ARBA" id="ARBA00023159"/>
    </source>
</evidence>
<keyword evidence="1" id="KW-0805">Transcription regulation</keyword>
<dbReference type="CDD" id="cd14698">
    <property type="entry name" value="bZIP_CNC"/>
    <property type="match status" value="1"/>
</dbReference>
<dbReference type="SMART" id="SM00338">
    <property type="entry name" value="BRLZ"/>
    <property type="match status" value="1"/>
</dbReference>
<dbReference type="Pfam" id="PF03131">
    <property type="entry name" value="bZIP_Maf"/>
    <property type="match status" value="1"/>
</dbReference>
<dbReference type="InterPro" id="IPR046347">
    <property type="entry name" value="bZIP_sf"/>
</dbReference>
<comment type="caution">
    <text evidence="9">The sequence shown here is derived from an EMBL/GenBank/DDBJ whole genome shotgun (WGS) entry which is preliminary data.</text>
</comment>
<feature type="domain" description="BZIP" evidence="8">
    <location>
        <begin position="485"/>
        <end position="546"/>
    </location>
</feature>
<dbReference type="PROSITE" id="PS00036">
    <property type="entry name" value="BZIP_BASIC"/>
    <property type="match status" value="1"/>
</dbReference>
<dbReference type="InterPro" id="IPR004826">
    <property type="entry name" value="bZIP_Maf"/>
</dbReference>
<feature type="compositionally biased region" description="Low complexity" evidence="7">
    <location>
        <begin position="169"/>
        <end position="204"/>
    </location>
</feature>
<evidence type="ECO:0000256" key="1">
    <source>
        <dbReference type="ARBA" id="ARBA00023015"/>
    </source>
</evidence>
<dbReference type="InterPro" id="IPR047167">
    <property type="entry name" value="NFE2-like"/>
</dbReference>
<dbReference type="InterPro" id="IPR008917">
    <property type="entry name" value="TF_DNA-bd_sf"/>
</dbReference>
<protein>
    <recommendedName>
        <fullName evidence="8">BZIP domain-containing protein</fullName>
    </recommendedName>
</protein>
<gene>
    <name evidence="9" type="ORF">TCAL_02505</name>
</gene>
<evidence type="ECO:0000256" key="7">
    <source>
        <dbReference type="SAM" id="MobiDB-lite"/>
    </source>
</evidence>
<feature type="compositionally biased region" description="Pro residues" evidence="7">
    <location>
        <begin position="110"/>
        <end position="124"/>
    </location>
</feature>
<dbReference type="STRING" id="6832.A0A553NSL2"/>
<proteinExistence type="predicted"/>
<dbReference type="GO" id="GO:0005634">
    <property type="term" value="C:nucleus"/>
    <property type="evidence" value="ECO:0007669"/>
    <property type="project" value="TreeGrafter"/>
</dbReference>
<keyword evidence="3" id="KW-0010">Activator</keyword>
<feature type="coiled-coil region" evidence="6">
    <location>
        <begin position="501"/>
        <end position="528"/>
    </location>
</feature>
<dbReference type="Proteomes" id="UP000318571">
    <property type="component" value="Chromosome 1"/>
</dbReference>
<dbReference type="PROSITE" id="PS50217">
    <property type="entry name" value="BZIP"/>
    <property type="match status" value="1"/>
</dbReference>
<evidence type="ECO:0000256" key="5">
    <source>
        <dbReference type="ARBA" id="ARBA00023242"/>
    </source>
</evidence>
<dbReference type="GO" id="GO:0000978">
    <property type="term" value="F:RNA polymerase II cis-regulatory region sequence-specific DNA binding"/>
    <property type="evidence" value="ECO:0007669"/>
    <property type="project" value="InterPro"/>
</dbReference>
<keyword evidence="10" id="KW-1185">Reference proteome</keyword>
<evidence type="ECO:0000256" key="6">
    <source>
        <dbReference type="SAM" id="Coils"/>
    </source>
</evidence>
<feature type="compositionally biased region" description="Low complexity" evidence="7">
    <location>
        <begin position="97"/>
        <end position="109"/>
    </location>
</feature>
<keyword evidence="5" id="KW-0539">Nucleus</keyword>
<accession>A0A553NSL2</accession>
<dbReference type="AlphaFoldDB" id="A0A553NSL2"/>
<keyword evidence="2" id="KW-0238">DNA-binding</keyword>
<dbReference type="OMA" id="HSRQVHI"/>